<sequence>MTKRSSNDLRTEGEDTAGGAMVDGQSGREAAEASPRKRARSGEQREAAARRDHANPMGEMPSSDVNGWKETKEESEEEDDELDEDEKLEETILQLSAYITVVASHLLSNS</sequence>
<organism evidence="2">
    <name type="scientific">Guillardia theta</name>
    <name type="common">Cryptophyte</name>
    <name type="synonym">Cryptomonas phi</name>
    <dbReference type="NCBI Taxonomy" id="55529"/>
    <lineage>
        <taxon>Eukaryota</taxon>
        <taxon>Cryptophyceae</taxon>
        <taxon>Pyrenomonadales</taxon>
        <taxon>Geminigeraceae</taxon>
        <taxon>Guillardia</taxon>
    </lineage>
</organism>
<evidence type="ECO:0000256" key="1">
    <source>
        <dbReference type="SAM" id="MobiDB-lite"/>
    </source>
</evidence>
<dbReference type="AlphaFoldDB" id="A0A7S4KDZ3"/>
<reference evidence="2" key="1">
    <citation type="submission" date="2021-01" db="EMBL/GenBank/DDBJ databases">
        <authorList>
            <person name="Corre E."/>
            <person name="Pelletier E."/>
            <person name="Niang G."/>
            <person name="Scheremetjew M."/>
            <person name="Finn R."/>
            <person name="Kale V."/>
            <person name="Holt S."/>
            <person name="Cochrane G."/>
            <person name="Meng A."/>
            <person name="Brown T."/>
            <person name="Cohen L."/>
        </authorList>
    </citation>
    <scope>NUCLEOTIDE SEQUENCE</scope>
    <source>
        <strain evidence="2">CCMP 2712</strain>
    </source>
</reference>
<feature type="compositionally biased region" description="Acidic residues" evidence="1">
    <location>
        <begin position="73"/>
        <end position="88"/>
    </location>
</feature>
<feature type="region of interest" description="Disordered" evidence="1">
    <location>
        <begin position="1"/>
        <end position="89"/>
    </location>
</feature>
<name>A0A7S4KDZ3_GUITH</name>
<feature type="compositionally biased region" description="Basic and acidic residues" evidence="1">
    <location>
        <begin position="1"/>
        <end position="13"/>
    </location>
</feature>
<dbReference type="EMBL" id="HBKN01014784">
    <property type="protein sequence ID" value="CAE2291912.1"/>
    <property type="molecule type" value="Transcribed_RNA"/>
</dbReference>
<proteinExistence type="predicted"/>
<protein>
    <submittedName>
        <fullName evidence="2">Uncharacterized protein</fullName>
    </submittedName>
</protein>
<evidence type="ECO:0000313" key="2">
    <source>
        <dbReference type="EMBL" id="CAE2291912.1"/>
    </source>
</evidence>
<feature type="compositionally biased region" description="Basic and acidic residues" evidence="1">
    <location>
        <begin position="29"/>
        <end position="54"/>
    </location>
</feature>
<accession>A0A7S4KDZ3</accession>
<gene>
    <name evidence="2" type="ORF">GTHE00462_LOCUS11503</name>
</gene>